<feature type="transmembrane region" description="Helical" evidence="2">
    <location>
        <begin position="629"/>
        <end position="650"/>
    </location>
</feature>
<comment type="caution">
    <text evidence="4">The sequence shown here is derived from an EMBL/GenBank/DDBJ whole genome shotgun (WGS) entry which is preliminary data.</text>
</comment>
<feature type="transmembrane region" description="Helical" evidence="2">
    <location>
        <begin position="811"/>
        <end position="828"/>
    </location>
</feature>
<evidence type="ECO:0000256" key="1">
    <source>
        <dbReference type="SAM" id="MobiDB-lite"/>
    </source>
</evidence>
<keyword evidence="3" id="KW-0732">Signal</keyword>
<feature type="region of interest" description="Disordered" evidence="1">
    <location>
        <begin position="579"/>
        <end position="614"/>
    </location>
</feature>
<evidence type="ECO:0000256" key="3">
    <source>
        <dbReference type="SAM" id="SignalP"/>
    </source>
</evidence>
<sequence>MTGIPGYAVFLCYWLQLLENVSASNVPLGPDVGLAGHLPNVAAVVGPTDRRHQSDSCQLAASFKGGPVSPSSALVEYSLTYVHDDMEVPANDSLKAGPLFSSPDVVFRGDHWVRVTSSAGRSLLHLDDNYRVLSLGTLSIRTTHVTITVSDVPEGCLMERSEEDRKRSIRILLLNSSSTNSGVYVTGADKLVEVCNLEATRGSRNEAQFEYVCCSMTSPLEESRAEPGVNESSKDVHLVCYTLTHSQWSHLLTAGIWGLKVLVILFTPLLIPRNLFGEGFASETFSYQLPKRNDHQLPETTGASDQTLSLTLTVVKETATPRILKCGSLSKGLPPKLYVDKMEGEEMVHFLNFLDGKGIQRNIMYEVDVDTVMFSIKRRKLLTRWEIPVGFFQLFYDQVLRCHVRHATGLTACCEANICGESDDNRDNAYKSSYIPWYKLCRLLARLLFLCTLTLPWVLRMMFYYVYEQHLEEDKKRAADRLGVTYSFSGSLALYLTPGHDVFLVLYGMSFTFILAYEIFDSSFRRDVKKILLASMRDLYSERAKKGQGATRDIRAAHAVCRESAGGAVLGILPVPQRQPDRAAARSPGQLTPCRRKSTWPLSSQAGNEDPEDSGMSNLLRHAALKPRWFLPQALYVMLALLFVWSATLLAAECLSFLVEMFIYTLIGLIINYQALAGYLPFVISVVVYSRGCYMDVYDVYIKYHRALFARLLEPVKTRVQTQARTREERQTNTAFRRVGDKADPPEGLTIGLEGIKKNKLQIQCQGLLVFLDQSDMVYTPEAFFHHTLNLSYYGCPGPFYKRVMMALAKLSKLIIFLFFALVIVMMFGDAVDLSFTNQFLLSAAATSLPFLQKLFLRHDNDAKSDYCDEEIQFSAVLDEAINNFKITFPVEDLVLKDVRPVAPGCQVEDCSKSQFVLCVPG</sequence>
<gene>
    <name evidence="4" type="ORF">C0Q70_07900</name>
</gene>
<dbReference type="EMBL" id="PZQS01000004">
    <property type="protein sequence ID" value="PVD32462.1"/>
    <property type="molecule type" value="Genomic_DNA"/>
</dbReference>
<keyword evidence="5" id="KW-1185">Reference proteome</keyword>
<proteinExistence type="predicted"/>
<protein>
    <recommendedName>
        <fullName evidence="6">PLAT domain-containing protein</fullName>
    </recommendedName>
</protein>
<dbReference type="AlphaFoldDB" id="A0A2T7PGB5"/>
<evidence type="ECO:0000256" key="2">
    <source>
        <dbReference type="SAM" id="Phobius"/>
    </source>
</evidence>
<accession>A0A2T7PGB5</accession>
<feature type="transmembrane region" description="Helical" evidence="2">
    <location>
        <begin position="502"/>
        <end position="520"/>
    </location>
</feature>
<keyword evidence="2" id="KW-0472">Membrane</keyword>
<name>A0A2T7PGB5_POMCA</name>
<dbReference type="OrthoDB" id="6112511at2759"/>
<feature type="signal peptide" evidence="3">
    <location>
        <begin position="1"/>
        <end position="23"/>
    </location>
</feature>
<organism evidence="4 5">
    <name type="scientific">Pomacea canaliculata</name>
    <name type="common">Golden apple snail</name>
    <dbReference type="NCBI Taxonomy" id="400727"/>
    <lineage>
        <taxon>Eukaryota</taxon>
        <taxon>Metazoa</taxon>
        <taxon>Spiralia</taxon>
        <taxon>Lophotrochozoa</taxon>
        <taxon>Mollusca</taxon>
        <taxon>Gastropoda</taxon>
        <taxon>Caenogastropoda</taxon>
        <taxon>Architaenioglossa</taxon>
        <taxon>Ampullarioidea</taxon>
        <taxon>Ampullariidae</taxon>
        <taxon>Pomacea</taxon>
    </lineage>
</organism>
<evidence type="ECO:0000313" key="4">
    <source>
        <dbReference type="EMBL" id="PVD32462.1"/>
    </source>
</evidence>
<evidence type="ECO:0008006" key="6">
    <source>
        <dbReference type="Google" id="ProtNLM"/>
    </source>
</evidence>
<feature type="transmembrane region" description="Helical" evidence="2">
    <location>
        <begin position="443"/>
        <end position="466"/>
    </location>
</feature>
<keyword evidence="2" id="KW-1133">Transmembrane helix</keyword>
<feature type="transmembrane region" description="Helical" evidence="2">
    <location>
        <begin position="662"/>
        <end position="689"/>
    </location>
</feature>
<evidence type="ECO:0000313" key="5">
    <source>
        <dbReference type="Proteomes" id="UP000245119"/>
    </source>
</evidence>
<reference evidence="4 5" key="1">
    <citation type="submission" date="2018-04" db="EMBL/GenBank/DDBJ databases">
        <title>The genome of golden apple snail Pomacea canaliculata provides insight into stress tolerance and invasive adaptation.</title>
        <authorList>
            <person name="Liu C."/>
            <person name="Liu B."/>
            <person name="Ren Y."/>
            <person name="Zhang Y."/>
            <person name="Wang H."/>
            <person name="Li S."/>
            <person name="Jiang F."/>
            <person name="Yin L."/>
            <person name="Zhang G."/>
            <person name="Qian W."/>
            <person name="Fan W."/>
        </authorList>
    </citation>
    <scope>NUCLEOTIDE SEQUENCE [LARGE SCALE GENOMIC DNA]</scope>
    <source>
        <strain evidence="4">SZHN2017</strain>
        <tissue evidence="4">Muscle</tissue>
    </source>
</reference>
<keyword evidence="2" id="KW-0812">Transmembrane</keyword>
<feature type="chain" id="PRO_5015763399" description="PLAT domain-containing protein" evidence="3">
    <location>
        <begin position="24"/>
        <end position="922"/>
    </location>
</feature>
<dbReference type="Proteomes" id="UP000245119">
    <property type="component" value="Linkage Group LG4"/>
</dbReference>